<proteinExistence type="predicted"/>
<feature type="transmembrane region" description="Helical" evidence="1">
    <location>
        <begin position="12"/>
        <end position="33"/>
    </location>
</feature>
<evidence type="ECO:0008006" key="4">
    <source>
        <dbReference type="Google" id="ProtNLM"/>
    </source>
</evidence>
<reference evidence="2 3" key="1">
    <citation type="journal article" date="2021" name="Plant Biotechnol. J.">
        <title>Multi-omics assisted identification of the key and species-specific regulatory components of drought-tolerant mechanisms in Gossypium stocksii.</title>
        <authorList>
            <person name="Yu D."/>
            <person name="Ke L."/>
            <person name="Zhang D."/>
            <person name="Wu Y."/>
            <person name="Sun Y."/>
            <person name="Mei J."/>
            <person name="Sun J."/>
            <person name="Sun Y."/>
        </authorList>
    </citation>
    <scope>NUCLEOTIDE SEQUENCE [LARGE SCALE GENOMIC DNA]</scope>
    <source>
        <strain evidence="3">cv. E1</strain>
        <tissue evidence="2">Leaf</tissue>
    </source>
</reference>
<keyword evidence="3" id="KW-1185">Reference proteome</keyword>
<protein>
    <recommendedName>
        <fullName evidence="4">Transmembrane protein</fullName>
    </recommendedName>
</protein>
<dbReference type="AlphaFoldDB" id="A0A9D3W3C0"/>
<name>A0A9D3W3C0_9ROSI</name>
<organism evidence="2 3">
    <name type="scientific">Gossypium stocksii</name>
    <dbReference type="NCBI Taxonomy" id="47602"/>
    <lineage>
        <taxon>Eukaryota</taxon>
        <taxon>Viridiplantae</taxon>
        <taxon>Streptophyta</taxon>
        <taxon>Embryophyta</taxon>
        <taxon>Tracheophyta</taxon>
        <taxon>Spermatophyta</taxon>
        <taxon>Magnoliopsida</taxon>
        <taxon>eudicotyledons</taxon>
        <taxon>Gunneridae</taxon>
        <taxon>Pentapetalae</taxon>
        <taxon>rosids</taxon>
        <taxon>malvids</taxon>
        <taxon>Malvales</taxon>
        <taxon>Malvaceae</taxon>
        <taxon>Malvoideae</taxon>
        <taxon>Gossypium</taxon>
    </lineage>
</organism>
<comment type="caution">
    <text evidence="2">The sequence shown here is derived from an EMBL/GenBank/DDBJ whole genome shotgun (WGS) entry which is preliminary data.</text>
</comment>
<gene>
    <name evidence="2" type="ORF">J1N35_012012</name>
</gene>
<evidence type="ECO:0000313" key="3">
    <source>
        <dbReference type="Proteomes" id="UP000828251"/>
    </source>
</evidence>
<keyword evidence="1" id="KW-1133">Transmembrane helix</keyword>
<keyword evidence="1" id="KW-0472">Membrane</keyword>
<keyword evidence="1" id="KW-0812">Transmembrane</keyword>
<dbReference type="Proteomes" id="UP000828251">
    <property type="component" value="Unassembled WGS sequence"/>
</dbReference>
<dbReference type="EMBL" id="JAIQCV010000004">
    <property type="protein sequence ID" value="KAH1108244.1"/>
    <property type="molecule type" value="Genomic_DNA"/>
</dbReference>
<feature type="transmembrane region" description="Helical" evidence="1">
    <location>
        <begin position="39"/>
        <end position="58"/>
    </location>
</feature>
<evidence type="ECO:0000256" key="1">
    <source>
        <dbReference type="SAM" id="Phobius"/>
    </source>
</evidence>
<sequence>MGVLDRLSSRVLVFLWCRWGMVLVVWGVVLALFSDGYAVEVFEMVVLMAIIEGIVNFCSCGPKACGKNLTFSGLVDVFEDAVVENGVV</sequence>
<evidence type="ECO:0000313" key="2">
    <source>
        <dbReference type="EMBL" id="KAH1108244.1"/>
    </source>
</evidence>
<accession>A0A9D3W3C0</accession>